<dbReference type="InterPro" id="IPR029061">
    <property type="entry name" value="THDP-binding"/>
</dbReference>
<dbReference type="AlphaFoldDB" id="A0A511MHK5"/>
<dbReference type="InterPro" id="IPR000399">
    <property type="entry name" value="TPP-bd_CS"/>
</dbReference>
<keyword evidence="8" id="KW-0028">Amino-acid biosynthesis</keyword>
<feature type="domain" description="Thiamine pyrophosphate enzyme TPP-binding" evidence="12">
    <location>
        <begin position="362"/>
        <end position="499"/>
    </location>
</feature>
<dbReference type="EC" id="2.2.1.6" evidence="4"/>
<comment type="catalytic activity">
    <reaction evidence="9">
        <text>2 pyruvate + H(+) = (2S)-2-acetolactate + CO2</text>
        <dbReference type="Rhea" id="RHEA:25249"/>
        <dbReference type="ChEBI" id="CHEBI:15361"/>
        <dbReference type="ChEBI" id="CHEBI:15378"/>
        <dbReference type="ChEBI" id="CHEBI:16526"/>
        <dbReference type="ChEBI" id="CHEBI:58476"/>
        <dbReference type="EC" id="2.2.1.6"/>
    </reaction>
</comment>
<evidence type="ECO:0000256" key="3">
    <source>
        <dbReference type="ARBA" id="ARBA00007812"/>
    </source>
</evidence>
<evidence type="ECO:0000259" key="13">
    <source>
        <dbReference type="Pfam" id="PF02776"/>
    </source>
</evidence>
<evidence type="ECO:0000259" key="12">
    <source>
        <dbReference type="Pfam" id="PF02775"/>
    </source>
</evidence>
<keyword evidence="5" id="KW-0285">Flavoprotein</keyword>
<keyword evidence="8" id="KW-0100">Branched-chain amino acid biosynthesis</keyword>
<dbReference type="Pfam" id="PF00205">
    <property type="entry name" value="TPP_enzyme_M"/>
    <property type="match status" value="1"/>
</dbReference>
<dbReference type="InterPro" id="IPR011766">
    <property type="entry name" value="TPP_enzyme_TPP-bd"/>
</dbReference>
<dbReference type="NCBIfam" id="NF005485">
    <property type="entry name" value="PRK07092.1"/>
    <property type="match status" value="1"/>
</dbReference>
<dbReference type="InterPro" id="IPR045229">
    <property type="entry name" value="TPP_enz"/>
</dbReference>
<dbReference type="PANTHER" id="PTHR18968:SF133">
    <property type="entry name" value="BENZOYLFORMATE DECARBOXYLASE"/>
    <property type="match status" value="1"/>
</dbReference>
<organism evidence="14 15">
    <name type="scientific">Nocardia ninae NBRC 108245</name>
    <dbReference type="NCBI Taxonomy" id="1210091"/>
    <lineage>
        <taxon>Bacteria</taxon>
        <taxon>Bacillati</taxon>
        <taxon>Actinomycetota</taxon>
        <taxon>Actinomycetes</taxon>
        <taxon>Mycobacteriales</taxon>
        <taxon>Nocardiaceae</taxon>
        <taxon>Nocardia</taxon>
    </lineage>
</organism>
<dbReference type="UniPathway" id="UPA00047">
    <property type="reaction ID" value="UER00055"/>
</dbReference>
<evidence type="ECO:0000256" key="8">
    <source>
        <dbReference type="ARBA" id="ARBA00023304"/>
    </source>
</evidence>
<comment type="pathway">
    <text evidence="2">Amino-acid biosynthesis; L-valine biosynthesis; L-valine from pyruvate: step 1/4.</text>
</comment>
<evidence type="ECO:0000256" key="9">
    <source>
        <dbReference type="ARBA" id="ARBA00048670"/>
    </source>
</evidence>
<keyword evidence="7 10" id="KW-0786">Thiamine pyrophosphate</keyword>
<dbReference type="EMBL" id="BJXA01000033">
    <property type="protein sequence ID" value="GEM40163.1"/>
    <property type="molecule type" value="Genomic_DNA"/>
</dbReference>
<dbReference type="InterPro" id="IPR012000">
    <property type="entry name" value="Thiamin_PyroP_enz_cen_dom"/>
</dbReference>
<feature type="domain" description="Thiamine pyrophosphate enzyme central" evidence="11">
    <location>
        <begin position="168"/>
        <end position="302"/>
    </location>
</feature>
<evidence type="ECO:0000256" key="4">
    <source>
        <dbReference type="ARBA" id="ARBA00013145"/>
    </source>
</evidence>
<dbReference type="Pfam" id="PF02776">
    <property type="entry name" value="TPP_enzyme_N"/>
    <property type="match status" value="1"/>
</dbReference>
<dbReference type="GO" id="GO:0000287">
    <property type="term" value="F:magnesium ion binding"/>
    <property type="evidence" value="ECO:0007669"/>
    <property type="project" value="InterPro"/>
</dbReference>
<dbReference type="GO" id="GO:0050660">
    <property type="term" value="F:flavin adenine dinucleotide binding"/>
    <property type="evidence" value="ECO:0007669"/>
    <property type="project" value="TreeGrafter"/>
</dbReference>
<sequence>MVFGNPGSTELPFFAEWPGELRWVMALQEASAVAMADGYAQASGGPAYVTLHSAAGLGNGLCAVYSAARNFSPVVILAGQQARELLPFDPYLFAQQPTEFPQPYVKWAIEPARAQDVPRAIDRARHIAMQRPAGPVFVSVPMDDWDVATEPVSVRHVGDRFTGDTDELAAAAAKLAAAQRPVLVVGPEVDRDDAWGHTIELAERIGATVWISPHANRIGFPENHRAFRGQLIPARDKVRAALDGADLVLVLGAPVFTYHIVAQGSPLPEGAELIQLSEDPAALARAETGTGIRTCVREGVAALLDRLPPAAGDRPRVEPITHEQPPLTEPPTGEYVLHLLGDILPPDTILVEETPTFREVRNRHLQVRRPHGYYNTGAGGLGWALPASIGIKLAEPNAPVVCLIGDGAMQYSIQALWTAAQSGIALIVIVLDNGGYGAMKDLAAQLGATHPPSFDLPGLDLPGLARSYGCVGIRATTPEQVRQAVSQALAAQTTTVIDVPVAAVTADLY</sequence>
<dbReference type="Pfam" id="PF02775">
    <property type="entry name" value="TPP_enzyme_C"/>
    <property type="match status" value="1"/>
</dbReference>
<proteinExistence type="inferred from homology"/>
<dbReference type="PANTHER" id="PTHR18968">
    <property type="entry name" value="THIAMINE PYROPHOSPHATE ENZYMES"/>
    <property type="match status" value="1"/>
</dbReference>
<protein>
    <recommendedName>
        <fullName evidence="4">acetolactate synthase</fullName>
        <ecNumber evidence="4">2.2.1.6</ecNumber>
    </recommendedName>
</protein>
<dbReference type="GO" id="GO:0030976">
    <property type="term" value="F:thiamine pyrophosphate binding"/>
    <property type="evidence" value="ECO:0007669"/>
    <property type="project" value="InterPro"/>
</dbReference>
<gene>
    <name evidence="14" type="ORF">NN4_46820</name>
</gene>
<dbReference type="SUPFAM" id="SSF52467">
    <property type="entry name" value="DHS-like NAD/FAD-binding domain"/>
    <property type="match status" value="1"/>
</dbReference>
<evidence type="ECO:0000313" key="14">
    <source>
        <dbReference type="EMBL" id="GEM40163.1"/>
    </source>
</evidence>
<evidence type="ECO:0000256" key="7">
    <source>
        <dbReference type="ARBA" id="ARBA00023052"/>
    </source>
</evidence>
<evidence type="ECO:0000256" key="5">
    <source>
        <dbReference type="ARBA" id="ARBA00022630"/>
    </source>
</evidence>
<dbReference type="Gene3D" id="3.40.50.970">
    <property type="match status" value="2"/>
</dbReference>
<dbReference type="GO" id="GO:0003984">
    <property type="term" value="F:acetolactate synthase activity"/>
    <property type="evidence" value="ECO:0007669"/>
    <property type="project" value="UniProtKB-EC"/>
</dbReference>
<dbReference type="PROSITE" id="PS00187">
    <property type="entry name" value="TPP_ENZYMES"/>
    <property type="match status" value="1"/>
</dbReference>
<comment type="caution">
    <text evidence="14">The sequence shown here is derived from an EMBL/GenBank/DDBJ whole genome shotgun (WGS) entry which is preliminary data.</text>
</comment>
<dbReference type="GO" id="GO:0009097">
    <property type="term" value="P:isoleucine biosynthetic process"/>
    <property type="evidence" value="ECO:0007669"/>
    <property type="project" value="UniProtKB-UniPathway"/>
</dbReference>
<dbReference type="GO" id="GO:0009099">
    <property type="term" value="P:L-valine biosynthetic process"/>
    <property type="evidence" value="ECO:0007669"/>
    <property type="project" value="UniProtKB-UniPathway"/>
</dbReference>
<dbReference type="Proteomes" id="UP000321424">
    <property type="component" value="Unassembled WGS sequence"/>
</dbReference>
<reference evidence="14 15" key="1">
    <citation type="submission" date="2019-07" db="EMBL/GenBank/DDBJ databases">
        <title>Whole genome shotgun sequence of Nocardia ninae NBRC 108245.</title>
        <authorList>
            <person name="Hosoyama A."/>
            <person name="Uohara A."/>
            <person name="Ohji S."/>
            <person name="Ichikawa N."/>
        </authorList>
    </citation>
    <scope>NUCLEOTIDE SEQUENCE [LARGE SCALE GENOMIC DNA]</scope>
    <source>
        <strain evidence="14 15">NBRC 108245</strain>
    </source>
</reference>
<dbReference type="CDD" id="cd02002">
    <property type="entry name" value="TPP_BFDC"/>
    <property type="match status" value="1"/>
</dbReference>
<feature type="domain" description="Thiamine pyrophosphate enzyme N-terminal TPP-binding" evidence="13">
    <location>
        <begin position="2"/>
        <end position="87"/>
    </location>
</feature>
<accession>A0A511MHK5</accession>
<dbReference type="Gene3D" id="3.40.50.1220">
    <property type="entry name" value="TPP-binding domain"/>
    <property type="match status" value="1"/>
</dbReference>
<name>A0A511MHK5_9NOCA</name>
<evidence type="ECO:0000256" key="6">
    <source>
        <dbReference type="ARBA" id="ARBA00022827"/>
    </source>
</evidence>
<comment type="similarity">
    <text evidence="3 10">Belongs to the TPP enzyme family.</text>
</comment>
<evidence type="ECO:0000256" key="1">
    <source>
        <dbReference type="ARBA" id="ARBA00004974"/>
    </source>
</evidence>
<keyword evidence="6" id="KW-0274">FAD</keyword>
<comment type="pathway">
    <text evidence="1">Amino-acid biosynthesis; L-isoleucine biosynthesis; L-isoleucine from 2-oxobutanoate: step 1/4.</text>
</comment>
<evidence type="ECO:0000313" key="15">
    <source>
        <dbReference type="Proteomes" id="UP000321424"/>
    </source>
</evidence>
<evidence type="ECO:0000256" key="10">
    <source>
        <dbReference type="RuleBase" id="RU362132"/>
    </source>
</evidence>
<evidence type="ECO:0000259" key="11">
    <source>
        <dbReference type="Pfam" id="PF00205"/>
    </source>
</evidence>
<keyword evidence="15" id="KW-1185">Reference proteome</keyword>
<evidence type="ECO:0000256" key="2">
    <source>
        <dbReference type="ARBA" id="ARBA00005025"/>
    </source>
</evidence>
<dbReference type="SUPFAM" id="SSF52518">
    <property type="entry name" value="Thiamin diphosphate-binding fold (THDP-binding)"/>
    <property type="match status" value="2"/>
</dbReference>
<dbReference type="InterPro" id="IPR012001">
    <property type="entry name" value="Thiamin_PyroP_enz_TPP-bd_dom"/>
</dbReference>
<dbReference type="UniPathway" id="UPA00049">
    <property type="reaction ID" value="UER00059"/>
</dbReference>
<dbReference type="InterPro" id="IPR029035">
    <property type="entry name" value="DHS-like_NAD/FAD-binding_dom"/>
</dbReference>
<dbReference type="CDD" id="cd07035">
    <property type="entry name" value="TPP_PYR_POX_like"/>
    <property type="match status" value="1"/>
</dbReference>